<gene>
    <name evidence="2" type="ORF">Mrose_00962</name>
</gene>
<name>A0A399EX33_9DEIN</name>
<feature type="transmembrane region" description="Helical" evidence="1">
    <location>
        <begin position="131"/>
        <end position="150"/>
    </location>
</feature>
<feature type="transmembrane region" description="Helical" evidence="1">
    <location>
        <begin position="217"/>
        <end position="235"/>
    </location>
</feature>
<keyword evidence="3" id="KW-1185">Reference proteome</keyword>
<sequence>MSALPTLLWLEFRKSQSFVAVLAGILLLTAVGLARLGANPLNQPEEEAIALFSVAATVGSTLLVVALFLSARQDGTGLLPSVPGGLVHQLARFVYWGVLGTLFALVLTGLLWAYFDRVVPGMPGLSSTMTLLFYGLGLFWLPGVAYLLLAFSYVQSYQLSRLGWLAGLVAFLGFFSLAGALVQVGSKVAYAALPPLTLSLQSLNNRLDDIRLPLEPLLLSLLLAVGLLLLAGRVWDEVEA</sequence>
<evidence type="ECO:0000313" key="3">
    <source>
        <dbReference type="Proteomes" id="UP000265341"/>
    </source>
</evidence>
<dbReference type="RefSeq" id="WP_119276292.1">
    <property type="nucleotide sequence ID" value="NZ_QWLA01000012.1"/>
</dbReference>
<comment type="caution">
    <text evidence="2">The sequence shown here is derived from an EMBL/GenBank/DDBJ whole genome shotgun (WGS) entry which is preliminary data.</text>
</comment>
<organism evidence="2 3">
    <name type="scientific">Calidithermus roseus</name>
    <dbReference type="NCBI Taxonomy" id="1644118"/>
    <lineage>
        <taxon>Bacteria</taxon>
        <taxon>Thermotogati</taxon>
        <taxon>Deinococcota</taxon>
        <taxon>Deinococci</taxon>
        <taxon>Thermales</taxon>
        <taxon>Thermaceae</taxon>
        <taxon>Calidithermus</taxon>
    </lineage>
</organism>
<feature type="transmembrane region" description="Helical" evidence="1">
    <location>
        <begin position="93"/>
        <end position="115"/>
    </location>
</feature>
<keyword evidence="1" id="KW-0472">Membrane</keyword>
<evidence type="ECO:0000256" key="1">
    <source>
        <dbReference type="SAM" id="Phobius"/>
    </source>
</evidence>
<dbReference type="OrthoDB" id="34289at2"/>
<dbReference type="AlphaFoldDB" id="A0A399EX33"/>
<keyword evidence="1" id="KW-0812">Transmembrane</keyword>
<reference evidence="2 3" key="1">
    <citation type="submission" date="2018-08" db="EMBL/GenBank/DDBJ databases">
        <title>Meiothermus roseus NBRC 110900 genome sequencing project.</title>
        <authorList>
            <person name="Da Costa M.S."/>
            <person name="Albuquerque L."/>
            <person name="Raposo P."/>
            <person name="Froufe H.J.C."/>
            <person name="Barroso C.S."/>
            <person name="Egas C."/>
        </authorList>
    </citation>
    <scope>NUCLEOTIDE SEQUENCE [LARGE SCALE GENOMIC DNA]</scope>
    <source>
        <strain evidence="2 3">NBRC 110900</strain>
    </source>
</reference>
<accession>A0A399EX33</accession>
<feature type="transmembrane region" description="Helical" evidence="1">
    <location>
        <begin position="50"/>
        <end position="72"/>
    </location>
</feature>
<dbReference type="Proteomes" id="UP000265341">
    <property type="component" value="Unassembled WGS sequence"/>
</dbReference>
<evidence type="ECO:0000313" key="2">
    <source>
        <dbReference type="EMBL" id="RIH88233.1"/>
    </source>
</evidence>
<keyword evidence="1" id="KW-1133">Transmembrane helix</keyword>
<protein>
    <submittedName>
        <fullName evidence="2">Uncharacterized protein</fullName>
    </submittedName>
</protein>
<feature type="transmembrane region" description="Helical" evidence="1">
    <location>
        <begin position="162"/>
        <end position="182"/>
    </location>
</feature>
<proteinExistence type="predicted"/>
<dbReference type="EMBL" id="QWLA01000012">
    <property type="protein sequence ID" value="RIH88233.1"/>
    <property type="molecule type" value="Genomic_DNA"/>
</dbReference>